<reference evidence="3" key="1">
    <citation type="submission" date="2020-02" db="EMBL/GenBank/DDBJ databases">
        <title>Unexpected conservation and global transmission of agrobacterial virulence plasmids.</title>
        <authorList>
            <person name="Weisberg A.J."/>
            <person name="Davis E.W. II"/>
            <person name="Tabima J.R."/>
            <person name="Belcher M.S."/>
            <person name="Miller M."/>
            <person name="Kuo C.-H."/>
            <person name="Loper J.E."/>
            <person name="Grunwald N.J."/>
            <person name="Putnam M.L."/>
            <person name="Chang J.H."/>
        </authorList>
    </citation>
    <scope>NUCLEOTIDE SEQUENCE</scope>
    <source>
        <strain evidence="3">Q15/94</strain>
        <plasmid evidence="3">pQ15_94_1</plasmid>
    </source>
</reference>
<comment type="similarity">
    <text evidence="1">Belongs to the SIP oxidoreductase family.</text>
</comment>
<dbReference type="PANTHER" id="PTHR30157">
    <property type="entry name" value="FERRIC REDUCTASE, NADPH-DEPENDENT"/>
    <property type="match status" value="1"/>
</dbReference>
<dbReference type="AlphaFoldDB" id="A0AAJ4N7X7"/>
<dbReference type="InterPro" id="IPR017938">
    <property type="entry name" value="Riboflavin_synthase-like_b-brl"/>
</dbReference>
<geneLocation type="plasmid" evidence="3 4">
    <name>pQ15_94_1</name>
</geneLocation>
<dbReference type="Pfam" id="PF04954">
    <property type="entry name" value="SIP"/>
    <property type="match status" value="1"/>
</dbReference>
<dbReference type="GO" id="GO:0016491">
    <property type="term" value="F:oxidoreductase activity"/>
    <property type="evidence" value="ECO:0007669"/>
    <property type="project" value="InterPro"/>
</dbReference>
<dbReference type="Proteomes" id="UP000663946">
    <property type="component" value="Plasmid pQ15_94_1"/>
</dbReference>
<dbReference type="PROSITE" id="PS51384">
    <property type="entry name" value="FAD_FR"/>
    <property type="match status" value="1"/>
</dbReference>
<dbReference type="SUPFAM" id="SSF63380">
    <property type="entry name" value="Riboflavin synthase domain-like"/>
    <property type="match status" value="1"/>
</dbReference>
<dbReference type="InterPro" id="IPR013113">
    <property type="entry name" value="SIP_FAD-bd"/>
</dbReference>
<evidence type="ECO:0000259" key="2">
    <source>
        <dbReference type="PROSITE" id="PS51384"/>
    </source>
</evidence>
<dbReference type="Gene3D" id="2.40.30.10">
    <property type="entry name" value="Translation factors"/>
    <property type="match status" value="1"/>
</dbReference>
<dbReference type="InterPro" id="IPR007037">
    <property type="entry name" value="SIP_rossman_dom"/>
</dbReference>
<dbReference type="Gene3D" id="3.40.50.80">
    <property type="entry name" value="Nucleotide-binding domain of ferredoxin-NADP reductase (FNR) module"/>
    <property type="match status" value="1"/>
</dbReference>
<evidence type="ECO:0000256" key="1">
    <source>
        <dbReference type="ARBA" id="ARBA00035644"/>
    </source>
</evidence>
<keyword evidence="3" id="KW-0614">Plasmid</keyword>
<dbReference type="InterPro" id="IPR039374">
    <property type="entry name" value="SIP_fam"/>
</dbReference>
<sequence>MLGGEDLAHFCSTDAPDEFIWLSFTKPDMTTAGRYFTVRRWDMDNRCLTVDFVKHDVGIATEWAQRACVGDAIEIYPPRSRFDPPCQGAILLIGDYTALPAISRIVEELPHDRTVIAHVQIPTVEDRVKLPAGGNVAVFWHESFGKTRNATELVDIARTATFPENTGYVWIAGEAKAVAECRRHFRDICGIDKSRITAVGYWVQGQSRA</sequence>
<dbReference type="InterPro" id="IPR017927">
    <property type="entry name" value="FAD-bd_FR_type"/>
</dbReference>
<feature type="domain" description="FAD-binding FR-type" evidence="2">
    <location>
        <begin position="1"/>
        <end position="85"/>
    </location>
</feature>
<dbReference type="EMBL" id="CP049218">
    <property type="protein sequence ID" value="QTG16479.1"/>
    <property type="molecule type" value="Genomic_DNA"/>
</dbReference>
<dbReference type="InterPro" id="IPR039261">
    <property type="entry name" value="FNR_nucleotide-bd"/>
</dbReference>
<dbReference type="PANTHER" id="PTHR30157:SF0">
    <property type="entry name" value="NADPH-DEPENDENT FERRIC-CHELATE REDUCTASE"/>
    <property type="match status" value="1"/>
</dbReference>
<evidence type="ECO:0000313" key="3">
    <source>
        <dbReference type="EMBL" id="QTG16479.1"/>
    </source>
</evidence>
<proteinExistence type="inferred from homology"/>
<evidence type="ECO:0000313" key="4">
    <source>
        <dbReference type="Proteomes" id="UP000663946"/>
    </source>
</evidence>
<name>A0AAJ4N7X7_AGRTU</name>
<accession>A0AAJ4N7X7</accession>
<protein>
    <submittedName>
        <fullName evidence="3">Siderophore-interacting protein</fullName>
    </submittedName>
</protein>
<organism evidence="3 4">
    <name type="scientific">Agrobacterium tumefaciens</name>
    <dbReference type="NCBI Taxonomy" id="358"/>
    <lineage>
        <taxon>Bacteria</taxon>
        <taxon>Pseudomonadati</taxon>
        <taxon>Pseudomonadota</taxon>
        <taxon>Alphaproteobacteria</taxon>
        <taxon>Hyphomicrobiales</taxon>
        <taxon>Rhizobiaceae</taxon>
        <taxon>Rhizobium/Agrobacterium group</taxon>
        <taxon>Agrobacterium</taxon>
        <taxon>Agrobacterium tumefaciens complex</taxon>
    </lineage>
</organism>
<gene>
    <name evidence="3" type="ORF">G6M86_24510</name>
</gene>
<dbReference type="Pfam" id="PF08021">
    <property type="entry name" value="FAD_binding_9"/>
    <property type="match status" value="1"/>
</dbReference>
<dbReference type="CDD" id="cd06193">
    <property type="entry name" value="siderophore_interacting"/>
    <property type="match status" value="1"/>
</dbReference>